<proteinExistence type="predicted"/>
<organism evidence="1 2">
    <name type="scientific">Racocetra persica</name>
    <dbReference type="NCBI Taxonomy" id="160502"/>
    <lineage>
        <taxon>Eukaryota</taxon>
        <taxon>Fungi</taxon>
        <taxon>Fungi incertae sedis</taxon>
        <taxon>Mucoromycota</taxon>
        <taxon>Glomeromycotina</taxon>
        <taxon>Glomeromycetes</taxon>
        <taxon>Diversisporales</taxon>
        <taxon>Gigasporaceae</taxon>
        <taxon>Racocetra</taxon>
    </lineage>
</organism>
<gene>
    <name evidence="1" type="ORF">RPERSI_LOCUS36734</name>
</gene>
<name>A0ACA9SZZ8_9GLOM</name>
<evidence type="ECO:0000313" key="1">
    <source>
        <dbReference type="EMBL" id="CAG8851782.1"/>
    </source>
</evidence>
<accession>A0ACA9SZZ8</accession>
<sequence length="41" mass="4869">SIKQIPQAQVALTAAPLPMHLQYSLQLQYYNNLWQVHEIRY</sequence>
<evidence type="ECO:0000313" key="2">
    <source>
        <dbReference type="Proteomes" id="UP000789920"/>
    </source>
</evidence>
<reference evidence="1" key="1">
    <citation type="submission" date="2021-06" db="EMBL/GenBank/DDBJ databases">
        <authorList>
            <person name="Kallberg Y."/>
            <person name="Tangrot J."/>
            <person name="Rosling A."/>
        </authorList>
    </citation>
    <scope>NUCLEOTIDE SEQUENCE</scope>
    <source>
        <strain evidence="1">MA461A</strain>
    </source>
</reference>
<dbReference type="EMBL" id="CAJVQC010178076">
    <property type="protein sequence ID" value="CAG8851782.1"/>
    <property type="molecule type" value="Genomic_DNA"/>
</dbReference>
<keyword evidence="2" id="KW-1185">Reference proteome</keyword>
<dbReference type="Proteomes" id="UP000789920">
    <property type="component" value="Unassembled WGS sequence"/>
</dbReference>
<comment type="caution">
    <text evidence="1">The sequence shown here is derived from an EMBL/GenBank/DDBJ whole genome shotgun (WGS) entry which is preliminary data.</text>
</comment>
<feature type="non-terminal residue" evidence="1">
    <location>
        <position position="41"/>
    </location>
</feature>
<protein>
    <submittedName>
        <fullName evidence="1">25554_t:CDS:1</fullName>
    </submittedName>
</protein>
<feature type="non-terminal residue" evidence="1">
    <location>
        <position position="1"/>
    </location>
</feature>